<dbReference type="GO" id="GO:0005737">
    <property type="term" value="C:cytoplasm"/>
    <property type="evidence" value="ECO:0007669"/>
    <property type="project" value="InterPro"/>
</dbReference>
<dbReference type="GO" id="GO:0019287">
    <property type="term" value="P:isopentenyl diphosphate biosynthetic process, mevalonate pathway"/>
    <property type="evidence" value="ECO:0007669"/>
    <property type="project" value="UniProtKB-UniPathway"/>
</dbReference>
<comment type="pathway">
    <text evidence="9">Isoprenoid biosynthesis; isopentenyl diphosphate biosynthesis via mevalonate pathway; isopentenyl diphosphate from (R)-mevalonate: step 1/3.</text>
</comment>
<evidence type="ECO:0000313" key="12">
    <source>
        <dbReference type="EMBL" id="OGF98723.1"/>
    </source>
</evidence>
<evidence type="ECO:0000256" key="4">
    <source>
        <dbReference type="ARBA" id="ARBA00022741"/>
    </source>
</evidence>
<gene>
    <name evidence="12" type="ORF">A2153_00205</name>
</gene>
<keyword evidence="7" id="KW-0460">Magnesium</keyword>
<reference evidence="12 13" key="1">
    <citation type="journal article" date="2016" name="Nat. Commun.">
        <title>Thousands of microbial genomes shed light on interconnected biogeochemical processes in an aquifer system.</title>
        <authorList>
            <person name="Anantharaman K."/>
            <person name="Brown C.T."/>
            <person name="Hug L.A."/>
            <person name="Sharon I."/>
            <person name="Castelle C.J."/>
            <person name="Probst A.J."/>
            <person name="Thomas B.C."/>
            <person name="Singh A."/>
            <person name="Wilkins M.J."/>
            <person name="Karaoz U."/>
            <person name="Brodie E.L."/>
            <person name="Williams K.H."/>
            <person name="Hubbard S.S."/>
            <person name="Banfield J.F."/>
        </authorList>
    </citation>
    <scope>NUCLEOTIDE SEQUENCE [LARGE SCALE GENOMIC DNA]</scope>
</reference>
<keyword evidence="4" id="KW-0547">Nucleotide-binding</keyword>
<evidence type="ECO:0000313" key="13">
    <source>
        <dbReference type="Proteomes" id="UP000177396"/>
    </source>
</evidence>
<dbReference type="EMBL" id="MFJB01000089">
    <property type="protein sequence ID" value="OGF98723.1"/>
    <property type="molecule type" value="Genomic_DNA"/>
</dbReference>
<dbReference type="InterPro" id="IPR020568">
    <property type="entry name" value="Ribosomal_Su5_D2-typ_SF"/>
</dbReference>
<proteinExistence type="predicted"/>
<dbReference type="Gene3D" id="3.30.230.10">
    <property type="match status" value="1"/>
</dbReference>
<dbReference type="GO" id="GO:0005524">
    <property type="term" value="F:ATP binding"/>
    <property type="evidence" value="ECO:0007669"/>
    <property type="project" value="UniProtKB-KW"/>
</dbReference>
<evidence type="ECO:0000256" key="8">
    <source>
        <dbReference type="ARBA" id="ARBA00023098"/>
    </source>
</evidence>
<dbReference type="PANTHER" id="PTHR43290:SF2">
    <property type="entry name" value="MEVALONATE KINASE"/>
    <property type="match status" value="1"/>
</dbReference>
<evidence type="ECO:0000259" key="10">
    <source>
        <dbReference type="Pfam" id="PF00288"/>
    </source>
</evidence>
<dbReference type="GO" id="GO:0004496">
    <property type="term" value="F:mevalonate kinase activity"/>
    <property type="evidence" value="ECO:0007669"/>
    <property type="project" value="InterPro"/>
</dbReference>
<dbReference type="InterPro" id="IPR006204">
    <property type="entry name" value="GHMP_kinase_N_dom"/>
</dbReference>
<comment type="caution">
    <text evidence="12">The sequence shown here is derived from an EMBL/GenBank/DDBJ whole genome shotgun (WGS) entry which is preliminary data.</text>
</comment>
<feature type="domain" description="GHMP kinase N-terminal" evidence="10">
    <location>
        <begin position="61"/>
        <end position="146"/>
    </location>
</feature>
<keyword evidence="3" id="KW-0808">Transferase</keyword>
<dbReference type="SUPFAM" id="SSF55060">
    <property type="entry name" value="GHMP Kinase, C-terminal domain"/>
    <property type="match status" value="1"/>
</dbReference>
<dbReference type="AlphaFoldDB" id="A0A1F5YF03"/>
<evidence type="ECO:0000256" key="5">
    <source>
        <dbReference type="ARBA" id="ARBA00022777"/>
    </source>
</evidence>
<evidence type="ECO:0000259" key="11">
    <source>
        <dbReference type="Pfam" id="PF08544"/>
    </source>
</evidence>
<dbReference type="Gene3D" id="3.30.70.890">
    <property type="entry name" value="GHMP kinase, C-terminal domain"/>
    <property type="match status" value="1"/>
</dbReference>
<evidence type="ECO:0000256" key="7">
    <source>
        <dbReference type="ARBA" id="ARBA00022842"/>
    </source>
</evidence>
<dbReference type="InterPro" id="IPR006205">
    <property type="entry name" value="Mev_gal_kin"/>
</dbReference>
<dbReference type="InterPro" id="IPR036554">
    <property type="entry name" value="GHMP_kinase_C_sf"/>
</dbReference>
<keyword evidence="1" id="KW-0963">Cytoplasm</keyword>
<dbReference type="Proteomes" id="UP000177396">
    <property type="component" value="Unassembled WGS sequence"/>
</dbReference>
<feature type="domain" description="GHMP kinase C-terminal" evidence="11">
    <location>
        <begin position="214"/>
        <end position="280"/>
    </location>
</feature>
<accession>A0A1F5YF03</accession>
<dbReference type="UniPathway" id="UPA00057">
    <property type="reaction ID" value="UER00098"/>
</dbReference>
<evidence type="ECO:0000256" key="3">
    <source>
        <dbReference type="ARBA" id="ARBA00022679"/>
    </source>
</evidence>
<dbReference type="Pfam" id="PF08544">
    <property type="entry name" value="GHMP_kinases_C"/>
    <property type="match status" value="1"/>
</dbReference>
<evidence type="ECO:0000256" key="9">
    <source>
        <dbReference type="ARBA" id="ARBA00029438"/>
    </source>
</evidence>
<keyword evidence="2" id="KW-0444">Lipid biosynthesis</keyword>
<sequence length="295" mass="31633">MINQVKTSAAGKLMLLGEHAVVYGYPCLVTAINKKITVSIKKIPSQDIQLNSPIAPKSVYVAASVSKFFQKYKFKSGLSITTTSEFLPTLGLGSSSAVTVATLKALAQLFEIQLNKSQLFDLAVSVVRSIHSQASGFDVASAVYGGTIYYQIGKPVIQLPHRHLPLLVIYSGTKADTSSIVARVAALKVKNPAKVNNIFKSIASLVDKAKNAYLKSDWPTLGKLFNQNHQLLIKLGVSTDKLDSLVNTALNNGAYGAKLSGAGQGDCVIVLYQPKYRHRLSNALIKIGGKTLSVV</sequence>
<keyword evidence="5 12" id="KW-0418">Kinase</keyword>
<name>A0A1F5YF03_9BACT</name>
<evidence type="ECO:0000256" key="2">
    <source>
        <dbReference type="ARBA" id="ARBA00022516"/>
    </source>
</evidence>
<dbReference type="SUPFAM" id="SSF54211">
    <property type="entry name" value="Ribosomal protein S5 domain 2-like"/>
    <property type="match status" value="1"/>
</dbReference>
<evidence type="ECO:0000256" key="1">
    <source>
        <dbReference type="ARBA" id="ARBA00022490"/>
    </source>
</evidence>
<dbReference type="Pfam" id="PF00288">
    <property type="entry name" value="GHMP_kinases_N"/>
    <property type="match status" value="1"/>
</dbReference>
<dbReference type="InterPro" id="IPR014721">
    <property type="entry name" value="Ribsml_uS5_D2-typ_fold_subgr"/>
</dbReference>
<dbReference type="PANTHER" id="PTHR43290">
    <property type="entry name" value="MEVALONATE KINASE"/>
    <property type="match status" value="1"/>
</dbReference>
<protein>
    <submittedName>
        <fullName evidence="12">Mevalonate kinase</fullName>
    </submittedName>
</protein>
<dbReference type="NCBIfam" id="TIGR00549">
    <property type="entry name" value="mevalon_kin"/>
    <property type="match status" value="1"/>
</dbReference>
<keyword evidence="6" id="KW-0067">ATP-binding</keyword>
<keyword evidence="8" id="KW-0443">Lipid metabolism</keyword>
<dbReference type="InterPro" id="IPR013750">
    <property type="entry name" value="GHMP_kinase_C_dom"/>
</dbReference>
<dbReference type="PRINTS" id="PR00959">
    <property type="entry name" value="MEVGALKINASE"/>
</dbReference>
<organism evidence="12 13">
    <name type="scientific">Candidatus Gottesmanbacteria bacterium RBG_16_38_7b</name>
    <dbReference type="NCBI Taxonomy" id="1798372"/>
    <lineage>
        <taxon>Bacteria</taxon>
        <taxon>Candidatus Gottesmaniibacteriota</taxon>
    </lineage>
</organism>
<evidence type="ECO:0000256" key="6">
    <source>
        <dbReference type="ARBA" id="ARBA00022840"/>
    </source>
</evidence>